<gene>
    <name evidence="1" type="ORF">CNLFYP112_03004</name>
</gene>
<accession>A0A6N2VYP4</accession>
<dbReference type="AlphaFoldDB" id="A0A6N2VYP4"/>
<dbReference type="GO" id="GO:0006261">
    <property type="term" value="P:DNA-templated DNA replication"/>
    <property type="evidence" value="ECO:0007669"/>
    <property type="project" value="TreeGrafter"/>
</dbReference>
<dbReference type="SUPFAM" id="SSF52540">
    <property type="entry name" value="P-loop containing nucleoside triphosphate hydrolases"/>
    <property type="match status" value="1"/>
</dbReference>
<name>A0A6N2VYP4_9FIRM</name>
<dbReference type="EMBL" id="CACRTG010000041">
    <property type="protein sequence ID" value="VYT35080.1"/>
    <property type="molecule type" value="Genomic_DNA"/>
</dbReference>
<dbReference type="InterPro" id="IPR050238">
    <property type="entry name" value="DNA_Rep/Repair_Clamp_Loader"/>
</dbReference>
<sequence length="301" mass="35163">MEEKKYINPDTITHIQNYLSIPSPPGLILAGIDGLGKKESAYYIATILLQCPHDELNSNPDFYQTKSNGALKVEDIEDLIAFTQRSSVGNRKVCLIHNASSISNITQNKLLKILEDRSEKNTLIFITNRMSMLPTILSRCFFILFRPVTDYTMQLCMKEYAIEEKHWEFLQYLLSNAPYHLIAKKDIVYEYINVSEELSHISRKEDFLEKLHLLTEKDPNSFFDVHSDYPEFAIRTILFPFYQILYHFYSPDRKKANTLSDLYTVQNAYQILQIGQYHLKLAVNGYSKNDFFNLVRFIIQL</sequence>
<proteinExistence type="predicted"/>
<dbReference type="PANTHER" id="PTHR11669:SF8">
    <property type="entry name" value="DNA POLYMERASE III SUBUNIT DELTA"/>
    <property type="match status" value="1"/>
</dbReference>
<protein>
    <submittedName>
        <fullName evidence="1">DNA polymerase III subunit delta</fullName>
    </submittedName>
</protein>
<dbReference type="Pfam" id="PF13177">
    <property type="entry name" value="DNA_pol3_delta2"/>
    <property type="match status" value="1"/>
</dbReference>
<dbReference type="PANTHER" id="PTHR11669">
    <property type="entry name" value="REPLICATION FACTOR C / DNA POLYMERASE III GAMMA-TAU SUBUNIT"/>
    <property type="match status" value="1"/>
</dbReference>
<organism evidence="1">
    <name type="scientific">[Clostridium] nexile</name>
    <dbReference type="NCBI Taxonomy" id="29361"/>
    <lineage>
        <taxon>Bacteria</taxon>
        <taxon>Bacillati</taxon>
        <taxon>Bacillota</taxon>
        <taxon>Clostridia</taxon>
        <taxon>Lachnospirales</taxon>
        <taxon>Lachnospiraceae</taxon>
        <taxon>Tyzzerella</taxon>
    </lineage>
</organism>
<dbReference type="InterPro" id="IPR027417">
    <property type="entry name" value="P-loop_NTPase"/>
</dbReference>
<reference evidence="1" key="1">
    <citation type="submission" date="2019-11" db="EMBL/GenBank/DDBJ databases">
        <authorList>
            <person name="Feng L."/>
        </authorList>
    </citation>
    <scope>NUCLEOTIDE SEQUENCE</scope>
    <source>
        <strain evidence="1">CnexileLFYP112</strain>
    </source>
</reference>
<dbReference type="Gene3D" id="3.40.50.300">
    <property type="entry name" value="P-loop containing nucleotide triphosphate hydrolases"/>
    <property type="match status" value="1"/>
</dbReference>
<evidence type="ECO:0000313" key="1">
    <source>
        <dbReference type="EMBL" id="VYT35080.1"/>
    </source>
</evidence>